<name>A0A1V0SLW9_9VIRU</name>
<organism evidence="1">
    <name type="scientific">Klosneuvirus KNV1</name>
    <dbReference type="NCBI Taxonomy" id="1977640"/>
    <lineage>
        <taxon>Viruses</taxon>
        <taxon>Varidnaviria</taxon>
        <taxon>Bamfordvirae</taxon>
        <taxon>Nucleocytoviricota</taxon>
        <taxon>Megaviricetes</taxon>
        <taxon>Imitervirales</taxon>
        <taxon>Mimiviridae</taxon>
        <taxon>Klosneuvirinae</taxon>
        <taxon>Klosneuvirus</taxon>
    </lineage>
</organism>
<proteinExistence type="predicted"/>
<dbReference type="EMBL" id="KY684117">
    <property type="protein sequence ID" value="ARF12624.1"/>
    <property type="molecule type" value="Genomic_DNA"/>
</dbReference>
<protein>
    <submittedName>
        <fullName evidence="1">Uncharacterized protein</fullName>
    </submittedName>
</protein>
<sequence>MSTIYKFIEQENGKILLKQIDISQLTNHTKTNLDNGDILLTPIKNVTVTNLQDIPKYDFKQSTITKCIINNTPHKKLKYKSILNTIYETINDGTTIIKHTKLNIKTINKTDEGFYYLDKLGISVQGVDANKSVYEIVNQCHNNNVILELVVKMVNGMNVTFKV</sequence>
<evidence type="ECO:0000313" key="1">
    <source>
        <dbReference type="EMBL" id="ARF12624.1"/>
    </source>
</evidence>
<reference evidence="1" key="1">
    <citation type="journal article" date="2017" name="Science">
        <title>Giant viruses with an expanded complement of translation system components.</title>
        <authorList>
            <person name="Schulz F."/>
            <person name="Yutin N."/>
            <person name="Ivanova N.N."/>
            <person name="Ortega D.R."/>
            <person name="Lee T.K."/>
            <person name="Vierheilig J."/>
            <person name="Daims H."/>
            <person name="Horn M."/>
            <person name="Wagner M."/>
            <person name="Jensen G.J."/>
            <person name="Kyrpides N.C."/>
            <person name="Koonin E.V."/>
            <person name="Woyke T."/>
        </authorList>
    </citation>
    <scope>NUCLEOTIDE SEQUENCE</scope>
    <source>
        <strain evidence="1">KNV1</strain>
    </source>
</reference>
<gene>
    <name evidence="1" type="ORF">Klosneuvirus_10_3</name>
</gene>
<accession>A0A1V0SLW9</accession>